<keyword evidence="1" id="KW-1133">Transmembrane helix</keyword>
<sequence>MRSSQEAAAAAGVRRDERRGPAGRVRAVLCVVLLVLACLLTPLGALSTWAKYEIGDADNYVATMAPLASDPDVRQNVADAVSAEIMRNIDVGPLQSAVEPFLQDAVLSFTETRTFRTAWNAANREAHSAVQDALNDDGPVTLDLAPIIEQVRNQLVEDGLPFAESIPVEHAEITVLEDLGTLGKGFHMLQVAGVWLPVAAVLCAAAGLALAVRRRRAVVATALGVALGAVLLAVALAVGRSLTLDDLPPDLSRPAVAAVYDALTSSLRTASWIILGLALLVAVVAWVSGRFGSPRKPHGPRRTGRG</sequence>
<reference evidence="2 3" key="1">
    <citation type="submission" date="2023-05" db="EMBL/GenBank/DDBJ databases">
        <title>Draft genome sequence of Streptomyces sp. B-S-A6 isolated from a cave soil in Thailand.</title>
        <authorList>
            <person name="Chamroensaksri N."/>
            <person name="Muangham S."/>
        </authorList>
    </citation>
    <scope>NUCLEOTIDE SEQUENCE [LARGE SCALE GENOMIC DNA]</scope>
    <source>
        <strain evidence="2 3">B-S-A6</strain>
    </source>
</reference>
<protein>
    <recommendedName>
        <fullName evidence="4">Integral membrane protein</fullName>
    </recommendedName>
</protein>
<evidence type="ECO:0000313" key="3">
    <source>
        <dbReference type="Proteomes" id="UP001223978"/>
    </source>
</evidence>
<keyword evidence="3" id="KW-1185">Reference proteome</keyword>
<evidence type="ECO:0008006" key="4">
    <source>
        <dbReference type="Google" id="ProtNLM"/>
    </source>
</evidence>
<feature type="transmembrane region" description="Helical" evidence="1">
    <location>
        <begin position="270"/>
        <end position="292"/>
    </location>
</feature>
<organism evidence="2 3">
    <name type="scientific">Streptomyces cavernicola</name>
    <dbReference type="NCBI Taxonomy" id="3043613"/>
    <lineage>
        <taxon>Bacteria</taxon>
        <taxon>Bacillati</taxon>
        <taxon>Actinomycetota</taxon>
        <taxon>Actinomycetes</taxon>
        <taxon>Kitasatosporales</taxon>
        <taxon>Streptomycetaceae</taxon>
        <taxon>Streptomyces</taxon>
    </lineage>
</organism>
<feature type="transmembrane region" description="Helical" evidence="1">
    <location>
        <begin position="217"/>
        <end position="238"/>
    </location>
</feature>
<feature type="transmembrane region" description="Helical" evidence="1">
    <location>
        <begin position="188"/>
        <end position="210"/>
    </location>
</feature>
<dbReference type="Proteomes" id="UP001223978">
    <property type="component" value="Unassembled WGS sequence"/>
</dbReference>
<keyword evidence="1" id="KW-0472">Membrane</keyword>
<gene>
    <name evidence="2" type="ORF">QIS96_03510</name>
</gene>
<dbReference type="EMBL" id="JASCIQ010000002">
    <property type="protein sequence ID" value="MDI3402890.1"/>
    <property type="molecule type" value="Genomic_DNA"/>
</dbReference>
<proteinExistence type="predicted"/>
<evidence type="ECO:0000256" key="1">
    <source>
        <dbReference type="SAM" id="Phobius"/>
    </source>
</evidence>
<comment type="caution">
    <text evidence="2">The sequence shown here is derived from an EMBL/GenBank/DDBJ whole genome shotgun (WGS) entry which is preliminary data.</text>
</comment>
<dbReference type="RefSeq" id="WP_282540819.1">
    <property type="nucleotide sequence ID" value="NZ_JASCIQ010000002.1"/>
</dbReference>
<name>A0ABT6S464_9ACTN</name>
<keyword evidence="1" id="KW-0812">Transmembrane</keyword>
<evidence type="ECO:0000313" key="2">
    <source>
        <dbReference type="EMBL" id="MDI3402890.1"/>
    </source>
</evidence>
<feature type="transmembrane region" description="Helical" evidence="1">
    <location>
        <begin position="27"/>
        <end position="50"/>
    </location>
</feature>
<accession>A0ABT6S464</accession>